<evidence type="ECO:0000313" key="4">
    <source>
        <dbReference type="EMBL" id="TBN18569.1"/>
    </source>
</evidence>
<name>A0A4Q9FT73_9FLAO</name>
<dbReference type="PANTHER" id="PTHR11311:SF15">
    <property type="entry name" value="SPONDIN-2"/>
    <property type="match status" value="1"/>
</dbReference>
<dbReference type="Pfam" id="PF06468">
    <property type="entry name" value="Spond_N"/>
    <property type="match status" value="1"/>
</dbReference>
<comment type="caution">
    <text evidence="4">The sequence shown here is derived from an EMBL/GenBank/DDBJ whole genome shotgun (WGS) entry which is preliminary data.</text>
</comment>
<feature type="signal peptide" evidence="2">
    <location>
        <begin position="1"/>
        <end position="22"/>
    </location>
</feature>
<evidence type="ECO:0000259" key="3">
    <source>
        <dbReference type="PROSITE" id="PS51020"/>
    </source>
</evidence>
<dbReference type="AlphaFoldDB" id="A0A4Q9FT73"/>
<dbReference type="InterPro" id="IPR051418">
    <property type="entry name" value="Spondin/Thrombospondin_T1"/>
</dbReference>
<proteinExistence type="predicted"/>
<protein>
    <submittedName>
        <fullName evidence="4">T9SS type A sorting domain-containing protein</fullName>
    </submittedName>
</protein>
<dbReference type="InterPro" id="IPR038678">
    <property type="entry name" value="Spondin_N_sf"/>
</dbReference>
<feature type="domain" description="Spondin" evidence="3">
    <location>
        <begin position="12"/>
        <end position="207"/>
    </location>
</feature>
<feature type="chain" id="PRO_5020315645" evidence="2">
    <location>
        <begin position="23"/>
        <end position="310"/>
    </location>
</feature>
<keyword evidence="1 2" id="KW-0732">Signal</keyword>
<dbReference type="Proteomes" id="UP000292372">
    <property type="component" value="Unassembled WGS sequence"/>
</dbReference>
<dbReference type="GO" id="GO:0031012">
    <property type="term" value="C:extracellular matrix"/>
    <property type="evidence" value="ECO:0007669"/>
    <property type="project" value="TreeGrafter"/>
</dbReference>
<dbReference type="OrthoDB" id="8478811at2"/>
<sequence length="310" mass="33576">MKKITFFIMLLVYSFSFSQSTANYDISVTTIWNTTDHTSVPGNAHWSPLAGATHKTANTVLEFGVIAPVTDGIKNIAETGNTSAFSSEVNTLIASNEADQYLQQGFSPFAGNNSNSTLTSVSVSEDFPLITLVSMVAPSPDWFIAINSLDLRSGNPSINNGWRDTFTMDVFAYDAGTDSGTDYGSGDVITTPRAEISMVSGFPINGNRMATITFTFNSSTLSDDSLDKNISSIKVYPNPTSGKITISNIQNTNLKSVEIFSILGKLKQHLFVENTAKNLDLDISNLTSGIYLLKLNNEDGNNKTQKLIVK</sequence>
<dbReference type="EMBL" id="SIRS01000001">
    <property type="protein sequence ID" value="TBN18569.1"/>
    <property type="molecule type" value="Genomic_DNA"/>
</dbReference>
<dbReference type="NCBIfam" id="NF038123">
    <property type="entry name" value="NF038123_dom"/>
    <property type="match status" value="1"/>
</dbReference>
<dbReference type="PANTHER" id="PTHR11311">
    <property type="entry name" value="SPONDIN"/>
    <property type="match status" value="1"/>
</dbReference>
<dbReference type="GO" id="GO:0007155">
    <property type="term" value="P:cell adhesion"/>
    <property type="evidence" value="ECO:0007669"/>
    <property type="project" value="TreeGrafter"/>
</dbReference>
<dbReference type="InterPro" id="IPR026444">
    <property type="entry name" value="Secre_tail"/>
</dbReference>
<gene>
    <name evidence="4" type="ORF">EYD46_00435</name>
</gene>
<evidence type="ECO:0000256" key="2">
    <source>
        <dbReference type="SAM" id="SignalP"/>
    </source>
</evidence>
<keyword evidence="5" id="KW-1185">Reference proteome</keyword>
<accession>A0A4Q9FT73</accession>
<evidence type="ECO:0000313" key="5">
    <source>
        <dbReference type="Proteomes" id="UP000292372"/>
    </source>
</evidence>
<dbReference type="Pfam" id="PF18962">
    <property type="entry name" value="Por_Secre_tail"/>
    <property type="match status" value="1"/>
</dbReference>
<dbReference type="RefSeq" id="WP_130935087.1">
    <property type="nucleotide sequence ID" value="NZ_BMEE01000001.1"/>
</dbReference>
<dbReference type="PROSITE" id="PS51020">
    <property type="entry name" value="SPONDIN"/>
    <property type="match status" value="1"/>
</dbReference>
<evidence type="ECO:0000256" key="1">
    <source>
        <dbReference type="ARBA" id="ARBA00022729"/>
    </source>
</evidence>
<dbReference type="NCBIfam" id="TIGR04183">
    <property type="entry name" value="Por_Secre_tail"/>
    <property type="match status" value="1"/>
</dbReference>
<reference evidence="4 5" key="1">
    <citation type="journal article" date="2015" name="Int. J. Syst. Evol. Microbiol.">
        <title>Hyunsoonleella pacifica sp. nov., isolated from seawater of South Pacific Gyre.</title>
        <authorList>
            <person name="Gao X."/>
            <person name="Zhang Z."/>
            <person name="Dai X."/>
            <person name="Zhang X.H."/>
        </authorList>
    </citation>
    <scope>NUCLEOTIDE SEQUENCE [LARGE SCALE GENOMIC DNA]</scope>
    <source>
        <strain evidence="4 5">SW033</strain>
    </source>
</reference>
<dbReference type="InterPro" id="IPR009465">
    <property type="entry name" value="Spondin_N"/>
</dbReference>
<organism evidence="4 5">
    <name type="scientific">Hyunsoonleella pacifica</name>
    <dbReference type="NCBI Taxonomy" id="1080224"/>
    <lineage>
        <taxon>Bacteria</taxon>
        <taxon>Pseudomonadati</taxon>
        <taxon>Bacteroidota</taxon>
        <taxon>Flavobacteriia</taxon>
        <taxon>Flavobacteriales</taxon>
        <taxon>Flavobacteriaceae</taxon>
    </lineage>
</organism>
<dbReference type="Gene3D" id="2.60.40.2130">
    <property type="entry name" value="F-spondin domain"/>
    <property type="match status" value="1"/>
</dbReference>